<keyword evidence="5 6" id="KW-0472">Membrane</keyword>
<feature type="transmembrane region" description="Helical" evidence="6">
    <location>
        <begin position="312"/>
        <end position="338"/>
    </location>
</feature>
<evidence type="ECO:0000256" key="6">
    <source>
        <dbReference type="SAM" id="Phobius"/>
    </source>
</evidence>
<dbReference type="InterPro" id="IPR050545">
    <property type="entry name" value="Mycobact_MmpL"/>
</dbReference>
<feature type="transmembrane region" description="Helical" evidence="6">
    <location>
        <begin position="586"/>
        <end position="603"/>
    </location>
</feature>
<dbReference type="GO" id="GO:0005886">
    <property type="term" value="C:plasma membrane"/>
    <property type="evidence" value="ECO:0007669"/>
    <property type="project" value="UniProtKB-SubCell"/>
</dbReference>
<dbReference type="OrthoDB" id="9803781at2"/>
<evidence type="ECO:0000256" key="4">
    <source>
        <dbReference type="ARBA" id="ARBA00022989"/>
    </source>
</evidence>
<evidence type="ECO:0000256" key="1">
    <source>
        <dbReference type="ARBA" id="ARBA00004651"/>
    </source>
</evidence>
<sequence>MPFHTHFRWVGLALALTLVASGGLVFLKTSANYRVYFDPQHPLLRNAEQMASRFALHDSLVAMVTTDAATAIDAFPVIDATLDLKDTLTQISGVSGVDAFTDVLVSNPALPIDSDSLANQLINRPAHTGLIVIDTDLEQPGNANVILAFTQSIEDAFTNAYAGLNNVQIGFTGPIALNAAYIDVVRHDLKIFIPGLLILMFIALTAIFHRPAIAIAMITQGLLATLAAFGIAGYLGFTLAAINAFVPVIIIGLTVITAMHPVFGVYHFRLRGAHHEQAIQQSFSDNSQPLILSSLTTAAGFLLLVSSPSPPIRAVGVAVAAGMTIACLLNLTLLPWWLQRLTIQQRTVARTIGAAQQICLPLKRWSKHRRTPLITSAVCAAVFSMAALATLTINDNFYHYFPAGHPFRTTTDNLDAQFPGSASINYQLQFTELNNSDEKNAKAPSQASLDEYQQILDWLTQQPEVAAVLAVEPDQLNKASLDWLKQTNTEAASILTHWLSDDTQYVRLQLRIPQMNAADLLALEQKISTKLQQNEHIEATQGSSPDVLFARLSITNATNMFWSLALALLSISLLIGAMLRSLTATLLALFCNLLPVMLVYGLWSLAGGFITLGTAVVMGMIMGIIVDDTLHILIKHRRISRHAKGAPQATTNTDNLWESVIPPVLLSSLVLMLALSIGLLSDFRPIAELSFLSIAAIALAGIADALILPALLASPAVRQRF</sequence>
<dbReference type="Gene3D" id="1.20.1640.10">
    <property type="entry name" value="Multidrug efflux transporter AcrB transmembrane domain"/>
    <property type="match status" value="2"/>
</dbReference>
<organism evidence="8 9">
    <name type="scientific">BD1-7 clade bacterium</name>
    <dbReference type="NCBI Taxonomy" id="2029982"/>
    <lineage>
        <taxon>Bacteria</taxon>
        <taxon>Pseudomonadati</taxon>
        <taxon>Pseudomonadota</taxon>
        <taxon>Gammaproteobacteria</taxon>
        <taxon>Cellvibrionales</taxon>
        <taxon>Spongiibacteraceae</taxon>
        <taxon>BD1-7 clade</taxon>
    </lineage>
</organism>
<reference evidence="8 9" key="1">
    <citation type="submission" date="2019-11" db="EMBL/GenBank/DDBJ databases">
        <authorList>
            <person name="Holert J."/>
        </authorList>
    </citation>
    <scope>NUCLEOTIDE SEQUENCE [LARGE SCALE GENOMIC DNA]</scope>
    <source>
        <strain evidence="8">BC5_2</strain>
    </source>
</reference>
<evidence type="ECO:0000256" key="5">
    <source>
        <dbReference type="ARBA" id="ARBA00023136"/>
    </source>
</evidence>
<feature type="domain" description="SSD" evidence="7">
    <location>
        <begin position="210"/>
        <end position="340"/>
    </location>
</feature>
<evidence type="ECO:0000313" key="9">
    <source>
        <dbReference type="Proteomes" id="UP000434580"/>
    </source>
</evidence>
<feature type="transmembrane region" description="Helical" evidence="6">
    <location>
        <begin position="560"/>
        <end position="579"/>
    </location>
</feature>
<dbReference type="Proteomes" id="UP000434580">
    <property type="component" value="Unassembled WGS sequence"/>
</dbReference>
<feature type="transmembrane region" description="Helical" evidence="6">
    <location>
        <begin position="655"/>
        <end position="679"/>
    </location>
</feature>
<accession>A0A5S9PKU0</accession>
<dbReference type="InterPro" id="IPR000731">
    <property type="entry name" value="SSD"/>
</dbReference>
<feature type="transmembrane region" description="Helical" evidence="6">
    <location>
        <begin position="221"/>
        <end position="242"/>
    </location>
</feature>
<keyword evidence="4 6" id="KW-1133">Transmembrane helix</keyword>
<protein>
    <recommendedName>
        <fullName evidence="7">SSD domain-containing protein</fullName>
    </recommendedName>
</protein>
<evidence type="ECO:0000313" key="8">
    <source>
        <dbReference type="EMBL" id="CAA0104817.1"/>
    </source>
</evidence>
<gene>
    <name evidence="8" type="ORF">DPBNPPHM_01117</name>
</gene>
<dbReference type="Pfam" id="PF03176">
    <property type="entry name" value="MMPL"/>
    <property type="match status" value="1"/>
</dbReference>
<keyword evidence="2" id="KW-1003">Cell membrane</keyword>
<feature type="transmembrane region" description="Helical" evidence="6">
    <location>
        <begin position="373"/>
        <end position="393"/>
    </location>
</feature>
<feature type="transmembrane region" description="Helical" evidence="6">
    <location>
        <begin position="191"/>
        <end position="209"/>
    </location>
</feature>
<dbReference type="InterPro" id="IPR004869">
    <property type="entry name" value="MMPL_dom"/>
</dbReference>
<dbReference type="PANTHER" id="PTHR33406">
    <property type="entry name" value="MEMBRANE PROTEIN MJ1562-RELATED"/>
    <property type="match status" value="1"/>
</dbReference>
<evidence type="ECO:0000259" key="7">
    <source>
        <dbReference type="PROSITE" id="PS50156"/>
    </source>
</evidence>
<proteinExistence type="predicted"/>
<dbReference type="SUPFAM" id="SSF82866">
    <property type="entry name" value="Multidrug efflux transporter AcrB transmembrane domain"/>
    <property type="match status" value="2"/>
</dbReference>
<dbReference type="EMBL" id="CACSII010000012">
    <property type="protein sequence ID" value="CAA0104817.1"/>
    <property type="molecule type" value="Genomic_DNA"/>
</dbReference>
<name>A0A5S9PKU0_9GAMM</name>
<evidence type="ECO:0000256" key="3">
    <source>
        <dbReference type="ARBA" id="ARBA00022692"/>
    </source>
</evidence>
<keyword evidence="3 6" id="KW-0812">Transmembrane</keyword>
<evidence type="ECO:0000256" key="2">
    <source>
        <dbReference type="ARBA" id="ARBA00022475"/>
    </source>
</evidence>
<dbReference type="AlphaFoldDB" id="A0A5S9PKU0"/>
<feature type="transmembrane region" description="Helical" evidence="6">
    <location>
        <begin position="248"/>
        <end position="268"/>
    </location>
</feature>
<feature type="transmembrane region" description="Helical" evidence="6">
    <location>
        <begin position="691"/>
        <end position="713"/>
    </location>
</feature>
<dbReference type="PROSITE" id="PS50156">
    <property type="entry name" value="SSD"/>
    <property type="match status" value="1"/>
</dbReference>
<comment type="subcellular location">
    <subcellularLocation>
        <location evidence="1">Cell membrane</location>
        <topology evidence="1">Multi-pass membrane protein</topology>
    </subcellularLocation>
</comment>
<dbReference type="PANTHER" id="PTHR33406:SF12">
    <property type="entry name" value="BLR2997 PROTEIN"/>
    <property type="match status" value="1"/>
</dbReference>
<feature type="transmembrane region" description="Helical" evidence="6">
    <location>
        <begin position="609"/>
        <end position="634"/>
    </location>
</feature>